<dbReference type="NCBIfam" id="TIGR00179">
    <property type="entry name" value="murB"/>
    <property type="match status" value="1"/>
</dbReference>
<feature type="active site" evidence="20">
    <location>
        <position position="165"/>
    </location>
</feature>
<comment type="function">
    <text evidence="2 20">Cell wall formation.</text>
</comment>
<evidence type="ECO:0000256" key="7">
    <source>
        <dbReference type="ARBA" id="ARBA00015188"/>
    </source>
</evidence>
<dbReference type="SUPFAM" id="SSF56194">
    <property type="entry name" value="Uridine diphospho-N-Acetylenolpyruvylglucosamine reductase, MurB, C-terminal domain"/>
    <property type="match status" value="1"/>
</dbReference>
<evidence type="ECO:0000313" key="23">
    <source>
        <dbReference type="Proteomes" id="UP000321764"/>
    </source>
</evidence>
<dbReference type="Gene3D" id="3.90.78.10">
    <property type="entry name" value="UDP-N-acetylenolpyruvoylglucosamine reductase, C-terminal domain"/>
    <property type="match status" value="1"/>
</dbReference>
<comment type="subcellular location">
    <subcellularLocation>
        <location evidence="3 20">Cytoplasm</location>
    </subcellularLocation>
</comment>
<feature type="active site" evidence="20">
    <location>
        <position position="331"/>
    </location>
</feature>
<dbReference type="GO" id="GO:0008762">
    <property type="term" value="F:UDP-N-acetylmuramate dehydrogenase activity"/>
    <property type="evidence" value="ECO:0007669"/>
    <property type="project" value="UniProtKB-UniRule"/>
</dbReference>
<dbReference type="RefSeq" id="WP_147712927.1">
    <property type="nucleotide sequence ID" value="NZ_VKAD01000001.1"/>
</dbReference>
<dbReference type="PANTHER" id="PTHR21071:SF4">
    <property type="entry name" value="UDP-N-ACETYLENOLPYRUVOYLGLUCOSAMINE REDUCTASE"/>
    <property type="match status" value="1"/>
</dbReference>
<dbReference type="InterPro" id="IPR016167">
    <property type="entry name" value="FAD-bd_PCMH_sub1"/>
</dbReference>
<evidence type="ECO:0000256" key="10">
    <source>
        <dbReference type="ARBA" id="ARBA00022630"/>
    </source>
</evidence>
<dbReference type="InterPro" id="IPR016166">
    <property type="entry name" value="FAD-bd_PCMH"/>
</dbReference>
<evidence type="ECO:0000259" key="21">
    <source>
        <dbReference type="PROSITE" id="PS51387"/>
    </source>
</evidence>
<name>A0A5C8Z7A8_9GAMM</name>
<dbReference type="InterPro" id="IPR036318">
    <property type="entry name" value="FAD-bd_PCMH-like_sf"/>
</dbReference>
<dbReference type="GO" id="GO:0008360">
    <property type="term" value="P:regulation of cell shape"/>
    <property type="evidence" value="ECO:0007669"/>
    <property type="project" value="UniProtKB-KW"/>
</dbReference>
<evidence type="ECO:0000256" key="9">
    <source>
        <dbReference type="ARBA" id="ARBA00022618"/>
    </source>
</evidence>
<keyword evidence="9 20" id="KW-0132">Cell division</keyword>
<dbReference type="InterPro" id="IPR006094">
    <property type="entry name" value="Oxid_FAD_bind_N"/>
</dbReference>
<gene>
    <name evidence="20 22" type="primary">murB</name>
    <name evidence="22" type="ORF">FME95_02870</name>
</gene>
<dbReference type="Gene3D" id="3.30.43.10">
    <property type="entry name" value="Uridine Diphospho-n-acetylenolpyruvylglucosamine Reductase, domain 2"/>
    <property type="match status" value="1"/>
</dbReference>
<dbReference type="OrthoDB" id="9804753at2"/>
<evidence type="ECO:0000256" key="2">
    <source>
        <dbReference type="ARBA" id="ARBA00003921"/>
    </source>
</evidence>
<dbReference type="PANTHER" id="PTHR21071">
    <property type="entry name" value="UDP-N-ACETYLENOLPYRUVOYLGLUCOSAMINE REDUCTASE"/>
    <property type="match status" value="1"/>
</dbReference>
<comment type="caution">
    <text evidence="22">The sequence shown here is derived from an EMBL/GenBank/DDBJ whole genome shotgun (WGS) entry which is preliminary data.</text>
</comment>
<dbReference type="NCBIfam" id="NF000755">
    <property type="entry name" value="PRK00046.1"/>
    <property type="match status" value="1"/>
</dbReference>
<dbReference type="Pfam" id="PF01565">
    <property type="entry name" value="FAD_binding_4"/>
    <property type="match status" value="1"/>
</dbReference>
<dbReference type="UniPathway" id="UPA00219"/>
<evidence type="ECO:0000256" key="14">
    <source>
        <dbReference type="ARBA" id="ARBA00022984"/>
    </source>
</evidence>
<dbReference type="HAMAP" id="MF_00037">
    <property type="entry name" value="MurB"/>
    <property type="match status" value="1"/>
</dbReference>
<comment type="cofactor">
    <cofactor evidence="1 20">
        <name>FAD</name>
        <dbReference type="ChEBI" id="CHEBI:57692"/>
    </cofactor>
</comment>
<keyword evidence="16 20" id="KW-0131">Cell cycle</keyword>
<evidence type="ECO:0000256" key="11">
    <source>
        <dbReference type="ARBA" id="ARBA00022827"/>
    </source>
</evidence>
<sequence>MISFQQNIELQRLNTMAVQSSASYFYRLQEANDVAEVAALAQQMQLSVKTLGEGSNLVLSESIDALVLKNEIKGIDIISEDNASVRVRVGAGENWHDFVSWCVEHGYYGLENLALIPGTVGAAPVQNIGAYGVEAGDTIVEVTAYDLVAQQTQKISQPECQFGYRESLFKQQENKYIITSVCFQLSKEFNPVISYGALSALADSNKLSAKAVFDFIVKTRQEKLPDPTVLPNAGSFFKNPVVPQETFEQLSVQWPNLVSFKTDQGVKLAAGWLIDQAGLKGCVGDEGVGCYEKQALVLINPNKASGKAVLSWAELVQAKVQQLFSVELEIEPRCW</sequence>
<keyword evidence="11 20" id="KW-0274">FAD</keyword>
<evidence type="ECO:0000256" key="18">
    <source>
        <dbReference type="ARBA" id="ARBA00031026"/>
    </source>
</evidence>
<keyword evidence="15 20" id="KW-0560">Oxidoreductase</keyword>
<evidence type="ECO:0000256" key="8">
    <source>
        <dbReference type="ARBA" id="ARBA00022490"/>
    </source>
</evidence>
<evidence type="ECO:0000256" key="19">
    <source>
        <dbReference type="ARBA" id="ARBA00048914"/>
    </source>
</evidence>
<dbReference type="InterPro" id="IPR036635">
    <property type="entry name" value="MurB_C_sf"/>
</dbReference>
<protein>
    <recommendedName>
        <fullName evidence="7 20">UDP-N-acetylenolpyruvoylglucosamine reductase</fullName>
        <ecNumber evidence="6 20">1.3.1.98</ecNumber>
    </recommendedName>
    <alternativeName>
        <fullName evidence="18 20">UDP-N-acetylmuramate dehydrogenase</fullName>
    </alternativeName>
</protein>
<proteinExistence type="inferred from homology"/>
<dbReference type="InterPro" id="IPR003170">
    <property type="entry name" value="MurB"/>
</dbReference>
<evidence type="ECO:0000256" key="3">
    <source>
        <dbReference type="ARBA" id="ARBA00004496"/>
    </source>
</evidence>
<evidence type="ECO:0000256" key="1">
    <source>
        <dbReference type="ARBA" id="ARBA00001974"/>
    </source>
</evidence>
<evidence type="ECO:0000256" key="16">
    <source>
        <dbReference type="ARBA" id="ARBA00023306"/>
    </source>
</evidence>
<evidence type="ECO:0000256" key="20">
    <source>
        <dbReference type="HAMAP-Rule" id="MF_00037"/>
    </source>
</evidence>
<dbReference type="GO" id="GO:0051301">
    <property type="term" value="P:cell division"/>
    <property type="evidence" value="ECO:0007669"/>
    <property type="project" value="UniProtKB-KW"/>
</dbReference>
<evidence type="ECO:0000256" key="13">
    <source>
        <dbReference type="ARBA" id="ARBA00022960"/>
    </source>
</evidence>
<dbReference type="Proteomes" id="UP000321764">
    <property type="component" value="Unassembled WGS sequence"/>
</dbReference>
<comment type="pathway">
    <text evidence="4 20">Cell wall biogenesis; peptidoglycan biosynthesis.</text>
</comment>
<dbReference type="Gene3D" id="3.30.465.10">
    <property type="match status" value="1"/>
</dbReference>
<dbReference type="InterPro" id="IPR016169">
    <property type="entry name" value="FAD-bd_PCMH_sub2"/>
</dbReference>
<dbReference type="InterPro" id="IPR011601">
    <property type="entry name" value="MurB_C"/>
</dbReference>
<accession>A0A5C8Z7A8</accession>
<evidence type="ECO:0000256" key="4">
    <source>
        <dbReference type="ARBA" id="ARBA00004752"/>
    </source>
</evidence>
<keyword evidence="23" id="KW-1185">Reference proteome</keyword>
<evidence type="ECO:0000256" key="17">
    <source>
        <dbReference type="ARBA" id="ARBA00023316"/>
    </source>
</evidence>
<evidence type="ECO:0000256" key="15">
    <source>
        <dbReference type="ARBA" id="ARBA00023002"/>
    </source>
</evidence>
<evidence type="ECO:0000256" key="5">
    <source>
        <dbReference type="ARBA" id="ARBA00010485"/>
    </source>
</evidence>
<dbReference type="GO" id="GO:0071555">
    <property type="term" value="P:cell wall organization"/>
    <property type="evidence" value="ECO:0007669"/>
    <property type="project" value="UniProtKB-KW"/>
</dbReference>
<keyword evidence="13 20" id="KW-0133">Cell shape</keyword>
<organism evidence="22 23">
    <name type="scientific">Reinekea thalattae</name>
    <dbReference type="NCBI Taxonomy" id="2593301"/>
    <lineage>
        <taxon>Bacteria</taxon>
        <taxon>Pseudomonadati</taxon>
        <taxon>Pseudomonadota</taxon>
        <taxon>Gammaproteobacteria</taxon>
        <taxon>Oceanospirillales</taxon>
        <taxon>Saccharospirillaceae</taxon>
        <taxon>Reinekea</taxon>
    </lineage>
</organism>
<dbReference type="SUPFAM" id="SSF56176">
    <property type="entry name" value="FAD-binding/transporter-associated domain-like"/>
    <property type="match status" value="1"/>
</dbReference>
<evidence type="ECO:0000313" key="22">
    <source>
        <dbReference type="EMBL" id="TXR53527.1"/>
    </source>
</evidence>
<dbReference type="GO" id="GO:0005829">
    <property type="term" value="C:cytosol"/>
    <property type="evidence" value="ECO:0007669"/>
    <property type="project" value="TreeGrafter"/>
</dbReference>
<keyword evidence="17 20" id="KW-0961">Cell wall biogenesis/degradation</keyword>
<reference evidence="22 23" key="1">
    <citation type="submission" date="2019-07" db="EMBL/GenBank/DDBJ databases">
        <title>Reinekea sp. strain SSH23 genome sequencing and assembly.</title>
        <authorList>
            <person name="Kim I."/>
        </authorList>
    </citation>
    <scope>NUCLEOTIDE SEQUENCE [LARGE SCALE GENOMIC DNA]</scope>
    <source>
        <strain evidence="22 23">SSH23</strain>
    </source>
</reference>
<keyword evidence="12 20" id="KW-0521">NADP</keyword>
<dbReference type="PROSITE" id="PS51387">
    <property type="entry name" value="FAD_PCMH"/>
    <property type="match status" value="1"/>
</dbReference>
<feature type="domain" description="FAD-binding PCMH-type" evidence="21">
    <location>
        <begin position="18"/>
        <end position="188"/>
    </location>
</feature>
<evidence type="ECO:0000256" key="12">
    <source>
        <dbReference type="ARBA" id="ARBA00022857"/>
    </source>
</evidence>
<dbReference type="Pfam" id="PF02873">
    <property type="entry name" value="MurB_C"/>
    <property type="match status" value="1"/>
</dbReference>
<dbReference type="EMBL" id="VKAD01000001">
    <property type="protein sequence ID" value="TXR53527.1"/>
    <property type="molecule type" value="Genomic_DNA"/>
</dbReference>
<dbReference type="AlphaFoldDB" id="A0A5C8Z7A8"/>
<keyword evidence="8 20" id="KW-0963">Cytoplasm</keyword>
<evidence type="ECO:0000256" key="6">
    <source>
        <dbReference type="ARBA" id="ARBA00012518"/>
    </source>
</evidence>
<dbReference type="GO" id="GO:0009252">
    <property type="term" value="P:peptidoglycan biosynthetic process"/>
    <property type="evidence" value="ECO:0007669"/>
    <property type="project" value="UniProtKB-UniRule"/>
</dbReference>
<dbReference type="GO" id="GO:0071949">
    <property type="term" value="F:FAD binding"/>
    <property type="evidence" value="ECO:0007669"/>
    <property type="project" value="InterPro"/>
</dbReference>
<feature type="active site" description="Proton donor" evidence="20">
    <location>
        <position position="235"/>
    </location>
</feature>
<comment type="catalytic activity">
    <reaction evidence="19 20">
        <text>UDP-N-acetyl-alpha-D-muramate + NADP(+) = UDP-N-acetyl-3-O-(1-carboxyvinyl)-alpha-D-glucosamine + NADPH + H(+)</text>
        <dbReference type="Rhea" id="RHEA:12248"/>
        <dbReference type="ChEBI" id="CHEBI:15378"/>
        <dbReference type="ChEBI" id="CHEBI:57783"/>
        <dbReference type="ChEBI" id="CHEBI:58349"/>
        <dbReference type="ChEBI" id="CHEBI:68483"/>
        <dbReference type="ChEBI" id="CHEBI:70757"/>
        <dbReference type="EC" id="1.3.1.98"/>
    </reaction>
</comment>
<dbReference type="EC" id="1.3.1.98" evidence="6 20"/>
<keyword evidence="10 20" id="KW-0285">Flavoprotein</keyword>
<keyword evidence="14 20" id="KW-0573">Peptidoglycan synthesis</keyword>
<comment type="similarity">
    <text evidence="5 20">Belongs to the MurB family.</text>
</comment>